<evidence type="ECO:0000256" key="3">
    <source>
        <dbReference type="ARBA" id="ARBA00022989"/>
    </source>
</evidence>
<feature type="transmembrane region" description="Helical" evidence="5">
    <location>
        <begin position="399"/>
        <end position="423"/>
    </location>
</feature>
<reference evidence="6 7" key="1">
    <citation type="submission" date="2018-06" db="EMBL/GenBank/DDBJ databases">
        <title>Genomic Encyclopedia of Type Strains, Phase III (KMG-III): the genomes of soil and plant-associated and newly described type strains.</title>
        <authorList>
            <person name="Whitman W."/>
        </authorList>
    </citation>
    <scope>NUCLEOTIDE SEQUENCE [LARGE SCALE GENOMIC DNA]</scope>
    <source>
        <strain evidence="6 7">CGMCC 4.7090</strain>
    </source>
</reference>
<dbReference type="PANTHER" id="PTHR42770">
    <property type="entry name" value="AMINO ACID TRANSPORTER-RELATED"/>
    <property type="match status" value="1"/>
</dbReference>
<feature type="transmembrane region" description="Helical" evidence="5">
    <location>
        <begin position="120"/>
        <end position="138"/>
    </location>
</feature>
<dbReference type="PIRSF" id="PIRSF006060">
    <property type="entry name" value="AA_transporter"/>
    <property type="match status" value="1"/>
</dbReference>
<dbReference type="AlphaFoldDB" id="A0A327ZLN0"/>
<feature type="transmembrane region" description="Helical" evidence="5">
    <location>
        <begin position="429"/>
        <end position="450"/>
    </location>
</feature>
<protein>
    <recommendedName>
        <fullName evidence="8">Amino acid/polyamine/organocation transporter (APC superfamily)</fullName>
    </recommendedName>
</protein>
<comment type="caution">
    <text evidence="6">The sequence shown here is derived from an EMBL/GenBank/DDBJ whole genome shotgun (WGS) entry which is preliminary data.</text>
</comment>
<dbReference type="PANTHER" id="PTHR42770:SF16">
    <property type="entry name" value="AMINO ACID PERMEASE"/>
    <property type="match status" value="1"/>
</dbReference>
<feature type="transmembrane region" description="Helical" evidence="5">
    <location>
        <begin position="276"/>
        <end position="301"/>
    </location>
</feature>
<feature type="transmembrane region" description="Helical" evidence="5">
    <location>
        <begin position="219"/>
        <end position="241"/>
    </location>
</feature>
<feature type="transmembrane region" description="Helical" evidence="5">
    <location>
        <begin position="354"/>
        <end position="378"/>
    </location>
</feature>
<evidence type="ECO:0000313" key="7">
    <source>
        <dbReference type="Proteomes" id="UP000249341"/>
    </source>
</evidence>
<keyword evidence="4 5" id="KW-0472">Membrane</keyword>
<comment type="subcellular location">
    <subcellularLocation>
        <location evidence="1">Membrane</location>
        <topology evidence="1">Multi-pass membrane protein</topology>
    </subcellularLocation>
</comment>
<name>A0A327ZLN0_9ACTN</name>
<keyword evidence="2 5" id="KW-0812">Transmembrane</keyword>
<dbReference type="EMBL" id="QLMJ01000001">
    <property type="protein sequence ID" value="RAK42936.1"/>
    <property type="molecule type" value="Genomic_DNA"/>
</dbReference>
<evidence type="ECO:0000256" key="4">
    <source>
        <dbReference type="ARBA" id="ARBA00023136"/>
    </source>
</evidence>
<evidence type="ECO:0008006" key="8">
    <source>
        <dbReference type="Google" id="ProtNLM"/>
    </source>
</evidence>
<gene>
    <name evidence="6" type="ORF">B0I29_10166</name>
</gene>
<keyword evidence="7" id="KW-1185">Reference proteome</keyword>
<proteinExistence type="predicted"/>
<dbReference type="Gene3D" id="1.20.1740.10">
    <property type="entry name" value="Amino acid/polyamine transporter I"/>
    <property type="match status" value="1"/>
</dbReference>
<dbReference type="Proteomes" id="UP000249341">
    <property type="component" value="Unassembled WGS sequence"/>
</dbReference>
<feature type="transmembrane region" description="Helical" evidence="5">
    <location>
        <begin position="43"/>
        <end position="63"/>
    </location>
</feature>
<keyword evidence="3 5" id="KW-1133">Transmembrane helix</keyword>
<feature type="transmembrane region" description="Helical" evidence="5">
    <location>
        <begin position="177"/>
        <end position="198"/>
    </location>
</feature>
<sequence>MLARFTMGPAALAGAAIVASSPQTVLNGGIPATYAATGAAGVPLSFLLLMAVIGILAVGYVAVGRHVRHGAPFYAQLAVGGSPMLGLVGAGIAFVGYNALQISLYPLFGTTLAELVGGPWWVWAAIGWLIVLLLGQYPGAVGAKVLGILLALEVAVVVLFIAAGFTHRSGGMGAGLVFAPSSLLVSGAAATLLIYAAAAFAGTDTVMAYAEEALSHRALAVGATTAIGGCGILYCLASWAYGAWVGFADLRQAAGDQARQPLALLSDVYGIGIADLATLLLVTSILAAMSSFHAAVARYVFALARERVLPARWARVSPGAKGGAPLGGTAVQSVTAALVLGLFTIAGADPMGTIFPWLSTIGAFCVLLLLTAASWSALHFFDQGLGGSESVWVRQVCPFAGGILGILVLIFMASSLGTLLGTAPGSGRPWLVAAPIGVAVLTAAGVGWWLRRARPDVYEGIGRGVPDGRTVQDPALGDVEV</sequence>
<accession>A0A327ZLN0</accession>
<dbReference type="GO" id="GO:0016020">
    <property type="term" value="C:membrane"/>
    <property type="evidence" value="ECO:0007669"/>
    <property type="project" value="UniProtKB-SubCell"/>
</dbReference>
<feature type="transmembrane region" description="Helical" evidence="5">
    <location>
        <begin position="75"/>
        <end position="100"/>
    </location>
</feature>
<feature type="transmembrane region" description="Helical" evidence="5">
    <location>
        <begin position="145"/>
        <end position="165"/>
    </location>
</feature>
<feature type="transmembrane region" description="Helical" evidence="5">
    <location>
        <begin position="322"/>
        <end position="348"/>
    </location>
</feature>
<evidence type="ECO:0000256" key="1">
    <source>
        <dbReference type="ARBA" id="ARBA00004141"/>
    </source>
</evidence>
<evidence type="ECO:0000313" key="6">
    <source>
        <dbReference type="EMBL" id="RAK42936.1"/>
    </source>
</evidence>
<organism evidence="6 7">
    <name type="scientific">Actinoplanes lutulentus</name>
    <dbReference type="NCBI Taxonomy" id="1287878"/>
    <lineage>
        <taxon>Bacteria</taxon>
        <taxon>Bacillati</taxon>
        <taxon>Actinomycetota</taxon>
        <taxon>Actinomycetes</taxon>
        <taxon>Micromonosporales</taxon>
        <taxon>Micromonosporaceae</taxon>
        <taxon>Actinoplanes</taxon>
    </lineage>
</organism>
<evidence type="ECO:0000256" key="5">
    <source>
        <dbReference type="SAM" id="Phobius"/>
    </source>
</evidence>
<dbReference type="InterPro" id="IPR050367">
    <property type="entry name" value="APC_superfamily"/>
</dbReference>
<evidence type="ECO:0000256" key="2">
    <source>
        <dbReference type="ARBA" id="ARBA00022692"/>
    </source>
</evidence>